<reference evidence="4 5" key="1">
    <citation type="submission" date="2015-03" db="EMBL/GenBank/DDBJ databases">
        <authorList>
            <consortium name="Pathogen Informatics"/>
        </authorList>
    </citation>
    <scope>NUCLEOTIDE SEQUENCE [LARGE SCALE GENOMIC DNA]</scope>
    <source>
        <strain evidence="3 4">Bir 172</strain>
        <strain evidence="2 5">Bir 185</strain>
    </source>
</reference>
<sequence>MPGRPRRPSQQHRMRPQRVGRQLPIPLGASTVDHMARRQQRLGDRRSARRCRPVQRIGGPQHQPLGVVGGVEPATGALRVAEMRHRGVQQSGSRRQPRALGGQLVERQQPGGQHRVVLQDGGAVADHPAQAGPAQAAVDDVQVQQPGRAAPRGVRQRGVVQGHAGFGQRGDRQPVPGRDDLVVAGGLGPGQAGHQQRGADPVQTRRVVGVGGQLQHRRPVLEGAGLGHPENLCRPTAVVAAEHLGQLHRRPNVGRTLAAVGVGIQRRGEHVGRCFAAQLVEQKSRGLGGDPAGQRIPGTAGPVRVGAQQQRVVVQHLLEMRYHPGTVDAVSGETAAELVIDAATGHGVSSACDRLQRRR</sequence>
<evidence type="ECO:0000313" key="3">
    <source>
        <dbReference type="EMBL" id="CKT54411.1"/>
    </source>
</evidence>
<feature type="compositionally biased region" description="Basic residues" evidence="1">
    <location>
        <begin position="1"/>
        <end position="18"/>
    </location>
</feature>
<proteinExistence type="predicted"/>
<dbReference type="Proteomes" id="UP000048948">
    <property type="component" value="Unassembled WGS sequence"/>
</dbReference>
<evidence type="ECO:0000313" key="5">
    <source>
        <dbReference type="Proteomes" id="UP000050164"/>
    </source>
</evidence>
<evidence type="ECO:0000313" key="4">
    <source>
        <dbReference type="Proteomes" id="UP000048948"/>
    </source>
</evidence>
<dbReference type="Proteomes" id="UP000050164">
    <property type="component" value="Unassembled WGS sequence"/>
</dbReference>
<accession>A0A654ZSH4</accession>
<gene>
    <name evidence="3" type="ORF">ERS027646_03776</name>
    <name evidence="2" type="ORF">ERS027659_00520</name>
</gene>
<feature type="region of interest" description="Disordered" evidence="1">
    <location>
        <begin position="1"/>
        <end position="68"/>
    </location>
</feature>
<dbReference type="EMBL" id="CNGE01000959">
    <property type="protein sequence ID" value="CKT54411.1"/>
    <property type="molecule type" value="Genomic_DNA"/>
</dbReference>
<name>A0A654ZSH4_MYCTX</name>
<protein>
    <submittedName>
        <fullName evidence="2">Uncharacterized protein</fullName>
    </submittedName>
</protein>
<dbReference type="AlphaFoldDB" id="A0A654ZSH4"/>
<organism evidence="2 5">
    <name type="scientific">Mycobacterium tuberculosis</name>
    <dbReference type="NCBI Taxonomy" id="1773"/>
    <lineage>
        <taxon>Bacteria</taxon>
        <taxon>Bacillati</taxon>
        <taxon>Actinomycetota</taxon>
        <taxon>Actinomycetes</taxon>
        <taxon>Mycobacteriales</taxon>
        <taxon>Mycobacteriaceae</taxon>
        <taxon>Mycobacterium</taxon>
        <taxon>Mycobacterium tuberculosis complex</taxon>
    </lineage>
</organism>
<evidence type="ECO:0000313" key="2">
    <source>
        <dbReference type="EMBL" id="CKQ99741.1"/>
    </source>
</evidence>
<evidence type="ECO:0000256" key="1">
    <source>
        <dbReference type="SAM" id="MobiDB-lite"/>
    </source>
</evidence>
<feature type="compositionally biased region" description="Basic and acidic residues" evidence="1">
    <location>
        <begin position="169"/>
        <end position="181"/>
    </location>
</feature>
<feature type="region of interest" description="Disordered" evidence="1">
    <location>
        <begin position="147"/>
        <end position="202"/>
    </location>
</feature>
<dbReference type="EMBL" id="CNFT01000071">
    <property type="protein sequence ID" value="CKQ99741.1"/>
    <property type="molecule type" value="Genomic_DNA"/>
</dbReference>